<keyword evidence="2" id="KW-0501">Molybdenum cofactor biosynthesis</keyword>
<dbReference type="GO" id="GO:0061599">
    <property type="term" value="F:molybdopterin molybdotransferase activity"/>
    <property type="evidence" value="ECO:0007669"/>
    <property type="project" value="TreeGrafter"/>
</dbReference>
<dbReference type="SMART" id="SM00852">
    <property type="entry name" value="MoCF_biosynth"/>
    <property type="match status" value="1"/>
</dbReference>
<dbReference type="Gene3D" id="2.40.340.10">
    <property type="entry name" value="MoeA, C-terminal, domain IV"/>
    <property type="match status" value="1"/>
</dbReference>
<evidence type="ECO:0000313" key="4">
    <source>
        <dbReference type="EMBL" id="CAD6494140.1"/>
    </source>
</evidence>
<accession>A0A811TE83</accession>
<dbReference type="Gene3D" id="3.40.980.10">
    <property type="entry name" value="MoaB/Mog-like domain"/>
    <property type="match status" value="1"/>
</dbReference>
<dbReference type="Pfam" id="PF00994">
    <property type="entry name" value="MoCF_biosynth"/>
    <property type="match status" value="1"/>
</dbReference>
<dbReference type="NCBIfam" id="NF011068">
    <property type="entry name" value="PRK14498.1"/>
    <property type="match status" value="1"/>
</dbReference>
<dbReference type="InterPro" id="IPR001453">
    <property type="entry name" value="MoaB/Mog_dom"/>
</dbReference>
<dbReference type="GO" id="GO:0005737">
    <property type="term" value="C:cytoplasm"/>
    <property type="evidence" value="ECO:0007669"/>
    <property type="project" value="TreeGrafter"/>
</dbReference>
<dbReference type="PANTHER" id="PTHR10192">
    <property type="entry name" value="MOLYBDOPTERIN BIOSYNTHESIS PROTEIN"/>
    <property type="match status" value="1"/>
</dbReference>
<dbReference type="SUPFAM" id="SSF53218">
    <property type="entry name" value="Molybdenum cofactor biosynthesis proteins"/>
    <property type="match status" value="1"/>
</dbReference>
<dbReference type="FunFam" id="2.170.190.11:FF:000001">
    <property type="entry name" value="Molybdopterin molybdenumtransferase"/>
    <property type="match status" value="1"/>
</dbReference>
<evidence type="ECO:0000256" key="1">
    <source>
        <dbReference type="ARBA" id="ARBA00005046"/>
    </source>
</evidence>
<dbReference type="SUPFAM" id="SSF63882">
    <property type="entry name" value="MoeA N-terminal region -like"/>
    <property type="match status" value="1"/>
</dbReference>
<sequence length="640" mass="69494">MSRKEFRKLLSADKAREIITTLTLKTRATIIPIEQACGRTLSENITTGVDVPPFDRSSMDGYAVQAIDTYRAREDRAVSLQLIDSIHPGKMPKTEIVSGQTIEVATGALLPKGADAVVMVENTEQSNNITETSSDTILIKKPVSINENTMHAGADMMIGERVLKANTILTPREIGVLAAIGQKRVSVKTLRVGIISTGNELTPPGETLPVAHIYDTNTYALAAAINECGAVHKIYGIVPDNRQAMTKILQQAIDECDLVLTSGSTSAGSSDIMYRIIAECGTLLLHGINIKPGKPAIFGIIDNTPVIGLPGYPTSALTIFNEFIAPKIRTILSHQHKKYTKDSTLAVDIHTSGKEQLLHVSVTRDHAYPADKGSGAITTLAYADGFIHVPSTTEIIEAGTPVEVTLFGEINTPEILFIGSHCLGVDIVEDLIPYTMRIINTGSTGGVMAIKHNHADIAGIHLLDENGNYNISYLEKYNIKNAALIKGYLREQGIIARDKNTTVVEDLIGKTIINRNTGSGTRILTDLLIKRIAEKRHTSFKELTSRMPGYYSEAKTHSAVASAVKLGKADAGIGIKPVATLNKLYFSKIADEEYDLLVTKQFLKTPQAQAIIETLKSKKFKEQLPDGISTYKRSGEVIEL</sequence>
<dbReference type="InterPro" id="IPR036688">
    <property type="entry name" value="MoeA_C_domain_IV_sf"/>
</dbReference>
<organism evidence="4 5">
    <name type="scientific">Candidatus Argoarchaeum ethanivorans</name>
    <dbReference type="NCBI Taxonomy" id="2608793"/>
    <lineage>
        <taxon>Archaea</taxon>
        <taxon>Methanobacteriati</taxon>
        <taxon>Methanobacteriota</taxon>
        <taxon>Stenosarchaea group</taxon>
        <taxon>Methanomicrobia</taxon>
        <taxon>Methanosarcinales</taxon>
        <taxon>Methanosarcinales incertae sedis</taxon>
        <taxon>GOM Arc I cluster</taxon>
        <taxon>Candidatus Argoarchaeum</taxon>
    </lineage>
</organism>
<dbReference type="GO" id="GO:0006777">
    <property type="term" value="P:Mo-molybdopterin cofactor biosynthetic process"/>
    <property type="evidence" value="ECO:0007669"/>
    <property type="project" value="UniProtKB-KW"/>
</dbReference>
<dbReference type="InterPro" id="IPR036135">
    <property type="entry name" value="MoeA_linker/N_sf"/>
</dbReference>
<dbReference type="InterPro" id="IPR036425">
    <property type="entry name" value="MoaB/Mog-like_dom_sf"/>
</dbReference>
<evidence type="ECO:0000259" key="3">
    <source>
        <dbReference type="SMART" id="SM00852"/>
    </source>
</evidence>
<protein>
    <submittedName>
        <fullName evidence="4">PBP superfamily domain protein</fullName>
    </submittedName>
</protein>
<reference evidence="4" key="1">
    <citation type="submission" date="2020-10" db="EMBL/GenBank/DDBJ databases">
        <authorList>
            <person name="Hahn C.J."/>
            <person name="Laso-Perez R."/>
            <person name="Vulcano F."/>
            <person name="Vaziourakis K.-M."/>
            <person name="Stokke R."/>
            <person name="Steen I.H."/>
            <person name="Teske A."/>
            <person name="Boetius A."/>
            <person name="Liebeke M."/>
            <person name="Amann R."/>
            <person name="Knittel K."/>
        </authorList>
    </citation>
    <scope>NUCLEOTIDE SEQUENCE</scope>
    <source>
        <strain evidence="4">Gfbio:e3339647-f889-4370-9287-4fb5cb688e4c:AG392D22_GoMArc1</strain>
    </source>
</reference>
<dbReference type="InterPro" id="IPR024370">
    <property type="entry name" value="PBP_domain"/>
</dbReference>
<dbReference type="InterPro" id="IPR008284">
    <property type="entry name" value="MoCF_biosynth_CS"/>
</dbReference>
<evidence type="ECO:0000313" key="5">
    <source>
        <dbReference type="Proteomes" id="UP000634805"/>
    </source>
</evidence>
<dbReference type="EMBL" id="CAJHIS010000018">
    <property type="protein sequence ID" value="CAD6494140.1"/>
    <property type="molecule type" value="Genomic_DNA"/>
</dbReference>
<dbReference type="Pfam" id="PF03454">
    <property type="entry name" value="MoeA_C"/>
    <property type="match status" value="1"/>
</dbReference>
<dbReference type="Pfam" id="PF12727">
    <property type="entry name" value="PBP_like"/>
    <property type="match status" value="1"/>
</dbReference>
<feature type="domain" description="MoaB/Mog" evidence="3">
    <location>
        <begin position="193"/>
        <end position="330"/>
    </location>
</feature>
<dbReference type="InterPro" id="IPR005110">
    <property type="entry name" value="MoeA_linker/N"/>
</dbReference>
<name>A0A811TE83_9EURY</name>
<dbReference type="Gene3D" id="3.90.105.10">
    <property type="entry name" value="Molybdopterin biosynthesis moea protein, domain 2"/>
    <property type="match status" value="1"/>
</dbReference>
<dbReference type="PANTHER" id="PTHR10192:SF5">
    <property type="entry name" value="GEPHYRIN"/>
    <property type="match status" value="1"/>
</dbReference>
<dbReference type="Proteomes" id="UP000634805">
    <property type="component" value="Unassembled WGS sequence"/>
</dbReference>
<dbReference type="AlphaFoldDB" id="A0A811TE83"/>
<dbReference type="SUPFAM" id="SSF63867">
    <property type="entry name" value="MoeA C-terminal domain-like"/>
    <property type="match status" value="1"/>
</dbReference>
<dbReference type="InterPro" id="IPR005111">
    <property type="entry name" value="MoeA_C_domain_IV"/>
</dbReference>
<dbReference type="Gene3D" id="2.170.190.11">
    <property type="entry name" value="Molybdopterin biosynthesis moea protein, domain 3"/>
    <property type="match status" value="1"/>
</dbReference>
<comment type="pathway">
    <text evidence="1">Cofactor biosynthesis; molybdopterin biosynthesis.</text>
</comment>
<evidence type="ECO:0000256" key="2">
    <source>
        <dbReference type="ARBA" id="ARBA00023150"/>
    </source>
</evidence>
<dbReference type="Pfam" id="PF03453">
    <property type="entry name" value="MoeA_N"/>
    <property type="match status" value="1"/>
</dbReference>
<dbReference type="InterPro" id="IPR038987">
    <property type="entry name" value="MoeA-like"/>
</dbReference>
<dbReference type="PROSITE" id="PS01079">
    <property type="entry name" value="MOCF_BIOSYNTHESIS_2"/>
    <property type="match status" value="1"/>
</dbReference>
<dbReference type="CDD" id="cd00887">
    <property type="entry name" value="MoeA"/>
    <property type="match status" value="1"/>
</dbReference>
<dbReference type="UniPathway" id="UPA00344"/>
<gene>
    <name evidence="4" type="ORF">EMLJLAPB_00709</name>
</gene>
<dbReference type="NCBIfam" id="TIGR00177">
    <property type="entry name" value="molyb_syn"/>
    <property type="match status" value="1"/>
</dbReference>
<dbReference type="NCBIfam" id="NF045515">
    <property type="entry name" value="Glp_gephyrin"/>
    <property type="match status" value="1"/>
</dbReference>
<comment type="caution">
    <text evidence="4">The sequence shown here is derived from an EMBL/GenBank/DDBJ whole genome shotgun (WGS) entry which is preliminary data.</text>
</comment>
<proteinExistence type="predicted"/>